<evidence type="ECO:0000313" key="3">
    <source>
        <dbReference type="RefSeq" id="XP_035457765.2"/>
    </source>
</evidence>
<keyword evidence="2" id="KW-1185">Reference proteome</keyword>
<feature type="compositionally biased region" description="Polar residues" evidence="1">
    <location>
        <begin position="394"/>
        <end position="403"/>
    </location>
</feature>
<dbReference type="GeneID" id="118281278"/>
<organism evidence="2 3">
    <name type="scientific">Spodoptera frugiperda</name>
    <name type="common">Fall armyworm</name>
    <dbReference type="NCBI Taxonomy" id="7108"/>
    <lineage>
        <taxon>Eukaryota</taxon>
        <taxon>Metazoa</taxon>
        <taxon>Ecdysozoa</taxon>
        <taxon>Arthropoda</taxon>
        <taxon>Hexapoda</taxon>
        <taxon>Insecta</taxon>
        <taxon>Pterygota</taxon>
        <taxon>Neoptera</taxon>
        <taxon>Endopterygota</taxon>
        <taxon>Lepidoptera</taxon>
        <taxon>Glossata</taxon>
        <taxon>Ditrysia</taxon>
        <taxon>Noctuoidea</taxon>
        <taxon>Noctuidae</taxon>
        <taxon>Amphipyrinae</taxon>
        <taxon>Spodoptera</taxon>
    </lineage>
</organism>
<name>A0A9R0ET52_SPOFR</name>
<protein>
    <submittedName>
        <fullName evidence="3">Uncharacterized protein LOC118281278</fullName>
    </submittedName>
</protein>
<reference evidence="3" key="1">
    <citation type="submission" date="2025-08" db="UniProtKB">
        <authorList>
            <consortium name="RefSeq"/>
        </authorList>
    </citation>
    <scope>IDENTIFICATION</scope>
    <source>
        <tissue evidence="3">Whole larval tissue</tissue>
    </source>
</reference>
<accession>A0A9R0ET52</accession>
<dbReference type="AlphaFoldDB" id="A0A9R0ET52"/>
<evidence type="ECO:0000313" key="2">
    <source>
        <dbReference type="Proteomes" id="UP000829999"/>
    </source>
</evidence>
<evidence type="ECO:0000256" key="1">
    <source>
        <dbReference type="SAM" id="MobiDB-lite"/>
    </source>
</evidence>
<gene>
    <name evidence="3" type="primary">LOC118281278</name>
</gene>
<dbReference type="RefSeq" id="XP_035457765.2">
    <property type="nucleotide sequence ID" value="XM_035601872.2"/>
</dbReference>
<feature type="compositionally biased region" description="Basic and acidic residues" evidence="1">
    <location>
        <begin position="384"/>
        <end position="393"/>
    </location>
</feature>
<sequence>MLSIMETEEEESGGDVEILHKEGDVDKSLEPAIIRRINQMIKENEKRLPEKRKERESEISDDDDFITVDRRRPKRLSRSLSVEIQNDKRVDEEKDSGINNTIRHEVCVTSLESIPKQMALAKLLRSENIKNVTRIKYKSFNKVLIQFNEKNDAIKLLDCQKFKDMGCRCQLIDELSLSYGVVKGVDLDLTETELLDIFECSTKVISVKRLRRVDSEGKWVNSESVRICFNNNNLPDFVYAYDCRFKVEPYVFPVTQCSGCWQFGHIMKYCPTKKKICPKCGGKHDNCDPIKISCLNCKGNHFVLDKSCPFFLKEKNIRKIMSIKQVTYRKALQLFMQQQHDTIGFHNNSKTSIETNLTNESETFSSVLKKSLNKQSANLNSPVIRDESVRQKEASQQQEEPSQFISFSNINNNKERKTTKKKQNKHDTAIVEDPVYFSSQNEEPSYQRDEQLTYKFEFKKFLIKLNKAFVSEGTFEDKILLLFKIICEELKKIVVSCFMKGNFLDTFFSFLNG</sequence>
<dbReference type="Proteomes" id="UP000829999">
    <property type="component" value="Chromosome 4"/>
</dbReference>
<feature type="region of interest" description="Disordered" evidence="1">
    <location>
        <begin position="379"/>
        <end position="403"/>
    </location>
</feature>
<proteinExistence type="predicted"/>
<dbReference type="OrthoDB" id="3039988at2759"/>